<evidence type="ECO:0000259" key="3">
    <source>
        <dbReference type="Pfam" id="PF12804"/>
    </source>
</evidence>
<dbReference type="PANTHER" id="PTHR43584">
    <property type="entry name" value="NUCLEOTIDYL TRANSFERASE"/>
    <property type="match status" value="1"/>
</dbReference>
<feature type="domain" description="MobA-like NTP transferase" evidence="3">
    <location>
        <begin position="3"/>
        <end position="116"/>
    </location>
</feature>
<reference evidence="5" key="1">
    <citation type="submission" date="2015-01" db="EMBL/GenBank/DDBJ databases">
        <authorList>
            <person name="Aslett A.Martin."/>
            <person name="De Silva Nishadi"/>
        </authorList>
    </citation>
    <scope>NUCLEOTIDE SEQUENCE [LARGE SCALE GENOMIC DNA]</scope>
    <source>
        <strain evidence="5">UMC4404</strain>
    </source>
</reference>
<dbReference type="RefSeq" id="WP_057559102.1">
    <property type="nucleotide sequence ID" value="NZ_CDNY01000024.1"/>
</dbReference>
<evidence type="ECO:0000256" key="2">
    <source>
        <dbReference type="ARBA" id="ARBA00022695"/>
    </source>
</evidence>
<proteinExistence type="predicted"/>
<dbReference type="GO" id="GO:0016779">
    <property type="term" value="F:nucleotidyltransferase activity"/>
    <property type="evidence" value="ECO:0007669"/>
    <property type="project" value="UniProtKB-KW"/>
</dbReference>
<evidence type="ECO:0000313" key="5">
    <source>
        <dbReference type="Proteomes" id="UP000049685"/>
    </source>
</evidence>
<dbReference type="Gene3D" id="3.90.550.10">
    <property type="entry name" value="Spore Coat Polysaccharide Biosynthesis Protein SpsA, Chain A"/>
    <property type="match status" value="1"/>
</dbReference>
<evidence type="ECO:0000256" key="1">
    <source>
        <dbReference type="ARBA" id="ARBA00022679"/>
    </source>
</evidence>
<comment type="caution">
    <text evidence="4">The sequence shown here is derived from an EMBL/GenBank/DDBJ whole genome shotgun (WGS) entry which is preliminary data.</text>
</comment>
<dbReference type="InterPro" id="IPR025877">
    <property type="entry name" value="MobA-like_NTP_Trfase"/>
</dbReference>
<dbReference type="AlphaFoldDB" id="A0A9P1KX06"/>
<dbReference type="Pfam" id="PF12804">
    <property type="entry name" value="NTP_transf_3"/>
    <property type="match status" value="1"/>
</dbReference>
<keyword evidence="2" id="KW-0548">Nucleotidyltransferase</keyword>
<dbReference type="SUPFAM" id="SSF53448">
    <property type="entry name" value="Nucleotide-diphospho-sugar transferases"/>
    <property type="match status" value="1"/>
</dbReference>
<dbReference type="CDD" id="cd02523">
    <property type="entry name" value="PC_cytidylyltransferase"/>
    <property type="match status" value="1"/>
</dbReference>
<dbReference type="Proteomes" id="UP000049685">
    <property type="component" value="Unassembled WGS sequence"/>
</dbReference>
<dbReference type="InterPro" id="IPR050065">
    <property type="entry name" value="GlmU-like"/>
</dbReference>
<accession>A0A9P1KX06</accession>
<dbReference type="PANTHER" id="PTHR43584:SF8">
    <property type="entry name" value="N-ACETYLMURAMATE ALPHA-1-PHOSPHATE URIDYLYLTRANSFERASE"/>
    <property type="match status" value="1"/>
</dbReference>
<name>A0A9P1KX06_PARSO</name>
<sequence length="241" mass="28048">MKAILLAAGRGTRISKSIKDIPKSTLQIDGIPLIRRSVSMLIERNIKPIVCVGYCKEKIYEALKDLDVEYYYNPFYDVTNSIASLWFAKSEFTEDTIILNADVYFTDEILDTIISDQKEVTLMVDKSRTEVGDFFLKIENGYITKYGKELSIEERSCEYVGIGKIRKSFIEEFKTQLSYLISNQQHQLWWENILYSLINNKSIDIIDVDGEFWAEVDCIDDYERILSYVSQDNIQNIYNII</sequence>
<keyword evidence="1 4" id="KW-0808">Transferase</keyword>
<dbReference type="InterPro" id="IPR029044">
    <property type="entry name" value="Nucleotide-diphossugar_trans"/>
</dbReference>
<organism evidence="4 5">
    <name type="scientific">Paraclostridium sordellii</name>
    <name type="common">Clostridium sordellii</name>
    <dbReference type="NCBI Taxonomy" id="1505"/>
    <lineage>
        <taxon>Bacteria</taxon>
        <taxon>Bacillati</taxon>
        <taxon>Bacillota</taxon>
        <taxon>Clostridia</taxon>
        <taxon>Peptostreptococcales</taxon>
        <taxon>Peptostreptococcaceae</taxon>
        <taxon>Paraclostridium</taxon>
    </lineage>
</organism>
<evidence type="ECO:0000313" key="4">
    <source>
        <dbReference type="EMBL" id="CEN31581.1"/>
    </source>
</evidence>
<dbReference type="EMBL" id="CDNY01000024">
    <property type="protein sequence ID" value="CEN31581.1"/>
    <property type="molecule type" value="Genomic_DNA"/>
</dbReference>
<gene>
    <name evidence="4" type="ORF">UMC4404_21641</name>
</gene>
<protein>
    <submittedName>
        <fullName evidence="4">Nucleotidyl transferase</fullName>
    </submittedName>
</protein>